<keyword evidence="2" id="KW-1185">Reference proteome</keyword>
<accession>A0A0K0D250</accession>
<evidence type="ECO:0000313" key="3">
    <source>
        <dbReference type="WBParaSite" id="ACAC_0000414501-mRNA-1"/>
    </source>
</evidence>
<protein>
    <submittedName>
        <fullName evidence="3">G-protein coupled receptors family 1 profile domain-containing protein</fullName>
    </submittedName>
</protein>
<dbReference type="SUPFAM" id="SSF81321">
    <property type="entry name" value="Family A G protein-coupled receptor-like"/>
    <property type="match status" value="1"/>
</dbReference>
<dbReference type="WBParaSite" id="ACAC_0000414501-mRNA-1">
    <property type="protein sequence ID" value="ACAC_0000414501-mRNA-1"/>
    <property type="gene ID" value="ACAC_0000414501"/>
</dbReference>
<dbReference type="Gene3D" id="1.20.1070.10">
    <property type="entry name" value="Rhodopsin 7-helix transmembrane proteins"/>
    <property type="match status" value="1"/>
</dbReference>
<evidence type="ECO:0000256" key="1">
    <source>
        <dbReference type="SAM" id="Phobius"/>
    </source>
</evidence>
<feature type="transmembrane region" description="Helical" evidence="1">
    <location>
        <begin position="53"/>
        <end position="70"/>
    </location>
</feature>
<dbReference type="Proteomes" id="UP000035642">
    <property type="component" value="Unassembled WGS sequence"/>
</dbReference>
<dbReference type="STRING" id="6313.A0A0K0D250"/>
<feature type="transmembrane region" description="Helical" evidence="1">
    <location>
        <begin position="21"/>
        <end position="41"/>
    </location>
</feature>
<keyword evidence="1" id="KW-1133">Transmembrane helix</keyword>
<reference evidence="3" key="2">
    <citation type="submission" date="2017-02" db="UniProtKB">
        <authorList>
            <consortium name="WormBaseParasite"/>
        </authorList>
    </citation>
    <scope>IDENTIFICATION</scope>
</reference>
<evidence type="ECO:0000313" key="2">
    <source>
        <dbReference type="Proteomes" id="UP000035642"/>
    </source>
</evidence>
<keyword evidence="1" id="KW-0472">Membrane</keyword>
<dbReference type="AlphaFoldDB" id="A0A0K0D250"/>
<reference evidence="2" key="1">
    <citation type="submission" date="2012-09" db="EMBL/GenBank/DDBJ databases">
        <authorList>
            <person name="Martin A.A."/>
        </authorList>
    </citation>
    <scope>NUCLEOTIDE SEQUENCE</scope>
</reference>
<name>A0A0K0D250_ANGCA</name>
<keyword evidence="1" id="KW-0812">Transmembrane</keyword>
<sequence length="100" mass="11719">MQILTRFFPNSNKPKSAFAWMIFKSPFPLFFLLLTNFFGIFSFAMSNNVVNPLLYAWLNPTFQKLVIKTIFGKMGRRRKPKLVFRACCLPSAFIINQLFQ</sequence>
<proteinExistence type="predicted"/>
<organism evidence="2 3">
    <name type="scientific">Angiostrongylus cantonensis</name>
    <name type="common">Rat lungworm</name>
    <dbReference type="NCBI Taxonomy" id="6313"/>
    <lineage>
        <taxon>Eukaryota</taxon>
        <taxon>Metazoa</taxon>
        <taxon>Ecdysozoa</taxon>
        <taxon>Nematoda</taxon>
        <taxon>Chromadorea</taxon>
        <taxon>Rhabditida</taxon>
        <taxon>Rhabditina</taxon>
        <taxon>Rhabditomorpha</taxon>
        <taxon>Strongyloidea</taxon>
        <taxon>Metastrongylidae</taxon>
        <taxon>Angiostrongylus</taxon>
    </lineage>
</organism>